<proteinExistence type="inferred from homology"/>
<dbReference type="Proteomes" id="UP000183063">
    <property type="component" value="Unassembled WGS sequence"/>
</dbReference>
<evidence type="ECO:0000256" key="1">
    <source>
        <dbReference type="ARBA" id="ARBA00004651"/>
    </source>
</evidence>
<evidence type="ECO:0000259" key="8">
    <source>
        <dbReference type="PROSITE" id="PS50928"/>
    </source>
</evidence>
<dbReference type="Pfam" id="PF00528">
    <property type="entry name" value="BPD_transp_1"/>
    <property type="match status" value="1"/>
</dbReference>
<dbReference type="GO" id="GO:0005886">
    <property type="term" value="C:plasma membrane"/>
    <property type="evidence" value="ECO:0007669"/>
    <property type="project" value="UniProtKB-SubCell"/>
</dbReference>
<feature type="transmembrane region" description="Helical" evidence="7">
    <location>
        <begin position="147"/>
        <end position="169"/>
    </location>
</feature>
<keyword evidence="5 7" id="KW-1133">Transmembrane helix</keyword>
<reference evidence="11" key="1">
    <citation type="submission" date="2016-10" db="EMBL/GenBank/DDBJ databases">
        <authorList>
            <person name="Wibberg D."/>
        </authorList>
    </citation>
    <scope>NUCLEOTIDE SEQUENCE [LARGE SCALE GENOMIC DNA]</scope>
</reference>
<evidence type="ECO:0000256" key="2">
    <source>
        <dbReference type="ARBA" id="ARBA00022448"/>
    </source>
</evidence>
<dbReference type="InterPro" id="IPR000515">
    <property type="entry name" value="MetI-like"/>
</dbReference>
<keyword evidence="12" id="KW-1185">Reference proteome</keyword>
<dbReference type="InterPro" id="IPR035906">
    <property type="entry name" value="MetI-like_sf"/>
</dbReference>
<dbReference type="PROSITE" id="PS50928">
    <property type="entry name" value="ABC_TM1"/>
    <property type="match status" value="1"/>
</dbReference>
<feature type="transmembrane region" description="Helical" evidence="7">
    <location>
        <begin position="83"/>
        <end position="103"/>
    </location>
</feature>
<keyword evidence="6 7" id="KW-0472">Membrane</keyword>
<feature type="transmembrane region" description="Helical" evidence="7">
    <location>
        <begin position="181"/>
        <end position="201"/>
    </location>
</feature>
<sequence length="377" mass="41899">MKGEGRRDVVPHSTLSHFVSAFPLPAAFETRRDGEMIGGKGVLPAVSDALHHRRSQEEQAKAMSEAASAIDVVPIRRPVRWHIGVFLFPAFVVYSAIMVLPLIETLRLSFYNTVDGAPAFVGLANYKVLLGDARWAHDFWNALVNNFIFFVIHMCVQNPIGVALAALLSTPRLRFVAFYRTAIFLPTLLSFVIVGFIWKLILSPIWGVAPWLMSLVGMKSFFAPWLGQSGPALIAVSLISNWQYIGIPMMLIYAALLSIPEEVIEAAECDGITGWAQFWKIKLPLILPAIGIISILTFVGNFNAFDLIYTVQGALAGPDMSTDILGTLLYRTFFGFQLQLGDRSMGATIATVMFLIILAGVSFYLFAIQRRMRRYQF</sequence>
<feature type="transmembrane region" description="Helical" evidence="7">
    <location>
        <begin position="285"/>
        <end position="305"/>
    </location>
</feature>
<dbReference type="STRING" id="501024.RTCCBAU85039_4901"/>
<comment type="similarity">
    <text evidence="7">Belongs to the binding-protein-dependent transport system permease family.</text>
</comment>
<feature type="transmembrane region" description="Helical" evidence="7">
    <location>
        <begin position="345"/>
        <end position="367"/>
    </location>
</feature>
<evidence type="ECO:0000313" key="12">
    <source>
        <dbReference type="Proteomes" id="UP000198939"/>
    </source>
</evidence>
<accession>A0A1H8SJ64</accession>
<keyword evidence="4 7" id="KW-0812">Transmembrane</keyword>
<protein>
    <submittedName>
        <fullName evidence="10">Carbohydrate ABC transporter membrane protein 1, CUT1 family</fullName>
    </submittedName>
    <submittedName>
        <fullName evidence="9">Lactose transport system permease protein LacF</fullName>
    </submittedName>
</protein>
<evidence type="ECO:0000313" key="10">
    <source>
        <dbReference type="EMBL" id="SEO78605.1"/>
    </source>
</evidence>
<comment type="subcellular location">
    <subcellularLocation>
        <location evidence="1 7">Cell membrane</location>
        <topology evidence="1 7">Multi-pass membrane protein</topology>
    </subcellularLocation>
</comment>
<dbReference type="GO" id="GO:0055085">
    <property type="term" value="P:transmembrane transport"/>
    <property type="evidence" value="ECO:0007669"/>
    <property type="project" value="InterPro"/>
</dbReference>
<evidence type="ECO:0000256" key="4">
    <source>
        <dbReference type="ARBA" id="ARBA00022692"/>
    </source>
</evidence>
<dbReference type="PANTHER" id="PTHR30193">
    <property type="entry name" value="ABC TRANSPORTER PERMEASE PROTEIN"/>
    <property type="match status" value="1"/>
</dbReference>
<name>A0A1H8SJ64_9HYPH</name>
<keyword evidence="2 7" id="KW-0813">Transport</keyword>
<dbReference type="EMBL" id="FOCV01000025">
    <property type="protein sequence ID" value="SEO78605.1"/>
    <property type="molecule type" value="Genomic_DNA"/>
</dbReference>
<dbReference type="CDD" id="cd06261">
    <property type="entry name" value="TM_PBP2"/>
    <property type="match status" value="1"/>
</dbReference>
<dbReference type="Proteomes" id="UP000198939">
    <property type="component" value="Unassembled WGS sequence"/>
</dbReference>
<dbReference type="AlphaFoldDB" id="A0A1H8SJ64"/>
<evidence type="ECO:0000256" key="5">
    <source>
        <dbReference type="ARBA" id="ARBA00022989"/>
    </source>
</evidence>
<evidence type="ECO:0000256" key="3">
    <source>
        <dbReference type="ARBA" id="ARBA00022475"/>
    </source>
</evidence>
<feature type="domain" description="ABC transmembrane type-1" evidence="8">
    <location>
        <begin position="143"/>
        <end position="366"/>
    </location>
</feature>
<dbReference type="Gene3D" id="1.10.3720.10">
    <property type="entry name" value="MetI-like"/>
    <property type="match status" value="1"/>
</dbReference>
<organism evidence="9 11">
    <name type="scientific">Rhizobium tibeticum</name>
    <dbReference type="NCBI Taxonomy" id="501024"/>
    <lineage>
        <taxon>Bacteria</taxon>
        <taxon>Pseudomonadati</taxon>
        <taxon>Pseudomonadota</taxon>
        <taxon>Alphaproteobacteria</taxon>
        <taxon>Hyphomicrobiales</taxon>
        <taxon>Rhizobiaceae</taxon>
        <taxon>Rhizobium/Agrobacterium group</taxon>
        <taxon>Rhizobium</taxon>
    </lineage>
</organism>
<dbReference type="InterPro" id="IPR051393">
    <property type="entry name" value="ABC_transporter_permease"/>
</dbReference>
<evidence type="ECO:0000256" key="7">
    <source>
        <dbReference type="RuleBase" id="RU363032"/>
    </source>
</evidence>
<evidence type="ECO:0000256" key="6">
    <source>
        <dbReference type="ARBA" id="ARBA00023136"/>
    </source>
</evidence>
<keyword evidence="3" id="KW-1003">Cell membrane</keyword>
<reference evidence="10 12" key="3">
    <citation type="submission" date="2016-10" db="EMBL/GenBank/DDBJ databases">
        <authorList>
            <person name="Varghese N."/>
            <person name="Submissions S."/>
        </authorList>
    </citation>
    <scope>NUCLEOTIDE SEQUENCE [LARGE SCALE GENOMIC DNA]</scope>
    <source>
        <strain evidence="10 12">CGMCC 1.7071</strain>
    </source>
</reference>
<dbReference type="EMBL" id="FNXB01000034">
    <property type="protein sequence ID" value="SEI13132.1"/>
    <property type="molecule type" value="Genomic_DNA"/>
</dbReference>
<dbReference type="PANTHER" id="PTHR30193:SF37">
    <property type="entry name" value="INNER MEMBRANE ABC TRANSPORTER PERMEASE PROTEIN YCJO"/>
    <property type="match status" value="1"/>
</dbReference>
<evidence type="ECO:0000313" key="11">
    <source>
        <dbReference type="Proteomes" id="UP000183063"/>
    </source>
</evidence>
<dbReference type="SUPFAM" id="SSF161098">
    <property type="entry name" value="MetI-like"/>
    <property type="match status" value="1"/>
</dbReference>
<reference evidence="9" key="2">
    <citation type="submission" date="2016-10" db="EMBL/GenBank/DDBJ databases">
        <authorList>
            <person name="de Groot N.N."/>
        </authorList>
    </citation>
    <scope>NUCLEOTIDE SEQUENCE [LARGE SCALE GENOMIC DNA]</scope>
    <source>
        <strain evidence="9">CCBAU85039</strain>
    </source>
</reference>
<evidence type="ECO:0000313" key="9">
    <source>
        <dbReference type="EMBL" id="SEI13132.1"/>
    </source>
</evidence>
<feature type="transmembrane region" description="Helical" evidence="7">
    <location>
        <begin position="221"/>
        <end position="242"/>
    </location>
</feature>
<gene>
    <name evidence="9" type="primary">lacF_12</name>
    <name evidence="9" type="ORF">RTCCBAU85039_4901</name>
    <name evidence="10" type="ORF">SAMN05216228_102520</name>
</gene>